<organism evidence="1 2">
    <name type="scientific">Pseudohaliea rubra DSM 19751</name>
    <dbReference type="NCBI Taxonomy" id="1265313"/>
    <lineage>
        <taxon>Bacteria</taxon>
        <taxon>Pseudomonadati</taxon>
        <taxon>Pseudomonadota</taxon>
        <taxon>Gammaproteobacteria</taxon>
        <taxon>Cellvibrionales</taxon>
        <taxon>Halieaceae</taxon>
        <taxon>Pseudohaliea</taxon>
    </lineage>
</organism>
<proteinExistence type="predicted"/>
<reference evidence="1 2" key="1">
    <citation type="journal article" date="2014" name="Genome Announc.">
        <title>Genome Sequence of Gammaproteobacterial Pseudohaliea rubra Type Strain DSM 19751, Isolated from Coastal Seawater of the Mediterranean Sea.</title>
        <authorList>
            <person name="Spring S."/>
            <person name="Fiebig A."/>
            <person name="Riedel T."/>
            <person name="Goker M."/>
            <person name="Klenk H.P."/>
        </authorList>
    </citation>
    <scope>NUCLEOTIDE SEQUENCE [LARGE SCALE GENOMIC DNA]</scope>
    <source>
        <strain evidence="1 2">DSM 19751</strain>
    </source>
</reference>
<name>A0A095VNE9_9GAMM</name>
<dbReference type="AlphaFoldDB" id="A0A095VNE9"/>
<dbReference type="HOGENOM" id="CLU_3184409_0_0_6"/>
<keyword evidence="2" id="KW-1185">Reference proteome</keyword>
<comment type="caution">
    <text evidence="1">The sequence shown here is derived from an EMBL/GenBank/DDBJ whole genome shotgun (WGS) entry which is preliminary data.</text>
</comment>
<sequence>MPFDLLGSNYANLSDNVALYQLLIEPRLEPHACTGALIFPRAQLAG</sequence>
<evidence type="ECO:0000313" key="1">
    <source>
        <dbReference type="EMBL" id="KGE02603.1"/>
    </source>
</evidence>
<protein>
    <submittedName>
        <fullName evidence="1">Uncharacterized protein</fullName>
    </submittedName>
</protein>
<evidence type="ECO:0000313" key="2">
    <source>
        <dbReference type="Proteomes" id="UP000029640"/>
    </source>
</evidence>
<dbReference type="Proteomes" id="UP000029640">
    <property type="component" value="Unassembled WGS sequence"/>
</dbReference>
<dbReference type="EMBL" id="AUVB01000089">
    <property type="protein sequence ID" value="KGE02603.1"/>
    <property type="molecule type" value="Genomic_DNA"/>
</dbReference>
<gene>
    <name evidence="1" type="ORF">HRUBRA_02868</name>
</gene>
<accession>A0A095VNE9</accession>
<dbReference type="STRING" id="1265313.HRUBRA_02868"/>